<dbReference type="SUPFAM" id="SSF48371">
    <property type="entry name" value="ARM repeat"/>
    <property type="match status" value="1"/>
</dbReference>
<dbReference type="PRINTS" id="PR00625">
    <property type="entry name" value="JDOMAIN"/>
</dbReference>
<dbReference type="SUPFAM" id="SSF46565">
    <property type="entry name" value="Chaperone J-domain"/>
    <property type="match status" value="1"/>
</dbReference>
<dbReference type="AlphaFoldDB" id="D6PE64"/>
<evidence type="ECO:0000313" key="3">
    <source>
        <dbReference type="EMBL" id="ADD94015.1"/>
    </source>
</evidence>
<dbReference type="PANTHER" id="PTHR44145:SF3">
    <property type="entry name" value="DNAJ HOMOLOG SUBFAMILY A MEMBER 3, MITOCHONDRIAL"/>
    <property type="match status" value="1"/>
</dbReference>
<sequence>MMDAMQVLKVPRNADFLQIKQAYRQAALRYHPDSALRSSDVEKFQKVTEAFQYLRKAFDAPSSRKNHSNPDFFVNHERNKEEEATQTVELSLEELINCVEFSPDEHVRQVALEAIASRRECLGFQYLQDLLSRNGFEAKMEVIRALGQPGLEPAREMLIPLVGCQDLMVSATAIRSLERICLSNRNKIIESLNRELSGRKRFFLNTFQK</sequence>
<accession>D6PE64</accession>
<evidence type="ECO:0000256" key="1">
    <source>
        <dbReference type="ARBA" id="ARBA00023186"/>
    </source>
</evidence>
<dbReference type="CDD" id="cd06257">
    <property type="entry name" value="DnaJ"/>
    <property type="match status" value="1"/>
</dbReference>
<dbReference type="EMBL" id="GU943010">
    <property type="protein sequence ID" value="ADD94015.1"/>
    <property type="molecule type" value="Genomic_DNA"/>
</dbReference>
<dbReference type="SMART" id="SM00271">
    <property type="entry name" value="DnaJ"/>
    <property type="match status" value="1"/>
</dbReference>
<protein>
    <recommendedName>
        <fullName evidence="2">J domain-containing protein</fullName>
    </recommendedName>
</protein>
<dbReference type="InterPro" id="IPR001623">
    <property type="entry name" value="DnaJ_domain"/>
</dbReference>
<dbReference type="InterPro" id="IPR036869">
    <property type="entry name" value="J_dom_sf"/>
</dbReference>
<dbReference type="InterPro" id="IPR016024">
    <property type="entry name" value="ARM-type_fold"/>
</dbReference>
<keyword evidence="1" id="KW-0143">Chaperone</keyword>
<dbReference type="InterPro" id="IPR011989">
    <property type="entry name" value="ARM-like"/>
</dbReference>
<reference evidence="3" key="1">
    <citation type="journal article" date="2010" name="ISME J.">
        <title>Metagenome of the Mediterranean deep chlorophyll maximum studied by direct and fosmid library 454 pyrosequencing.</title>
        <authorList>
            <person name="Ghai R."/>
            <person name="Martin-Cuadrado A.B."/>
            <person name="Molto A.G."/>
            <person name="Heredia I.G."/>
            <person name="Cabrera R."/>
            <person name="Martin J."/>
            <person name="Verdu M."/>
            <person name="Deschamps P."/>
            <person name="Moreira D."/>
            <person name="Lopez-Garcia P."/>
            <person name="Mira A."/>
            <person name="Rodriguez-Valera F."/>
        </authorList>
    </citation>
    <scope>NUCLEOTIDE SEQUENCE</scope>
</reference>
<dbReference type="PROSITE" id="PS50076">
    <property type="entry name" value="DNAJ_2"/>
    <property type="match status" value="1"/>
</dbReference>
<organism evidence="3">
    <name type="scientific">uncultured marine bacterium MedDCM-OCT-S11-C95</name>
    <dbReference type="NCBI Taxonomy" id="743081"/>
    <lineage>
        <taxon>Bacteria</taxon>
        <taxon>environmental samples</taxon>
    </lineage>
</organism>
<proteinExistence type="predicted"/>
<dbReference type="Pfam" id="PF00226">
    <property type="entry name" value="DnaJ"/>
    <property type="match status" value="1"/>
</dbReference>
<dbReference type="InterPro" id="IPR051938">
    <property type="entry name" value="Apopto_cytoskel_mod"/>
</dbReference>
<evidence type="ECO:0000259" key="2">
    <source>
        <dbReference type="PROSITE" id="PS50076"/>
    </source>
</evidence>
<dbReference type="Gene3D" id="1.10.287.110">
    <property type="entry name" value="DnaJ domain"/>
    <property type="match status" value="1"/>
</dbReference>
<feature type="domain" description="J" evidence="2">
    <location>
        <begin position="3"/>
        <end position="71"/>
    </location>
</feature>
<dbReference type="Gene3D" id="1.25.10.10">
    <property type="entry name" value="Leucine-rich Repeat Variant"/>
    <property type="match status" value="1"/>
</dbReference>
<dbReference type="PANTHER" id="PTHR44145">
    <property type="entry name" value="DNAJ HOMOLOG SUBFAMILY A MEMBER 3, MITOCHONDRIAL"/>
    <property type="match status" value="1"/>
</dbReference>
<name>D6PE64_9BACT</name>